<dbReference type="Proteomes" id="UP000092445">
    <property type="component" value="Unassembled WGS sequence"/>
</dbReference>
<keyword evidence="4" id="KW-0963">Cytoplasm</keyword>
<dbReference type="Pfam" id="PF17862">
    <property type="entry name" value="AAA_lid_3"/>
    <property type="match status" value="1"/>
</dbReference>
<dbReference type="SUPFAM" id="SSF52540">
    <property type="entry name" value="P-loop containing nucleoside triphosphate hydrolases"/>
    <property type="match status" value="2"/>
</dbReference>
<keyword evidence="3" id="KW-0813">Transport</keyword>
<evidence type="ECO:0000259" key="18">
    <source>
        <dbReference type="SMART" id="SM00382"/>
    </source>
</evidence>
<dbReference type="Gene3D" id="3.10.330.10">
    <property type="match status" value="1"/>
</dbReference>
<keyword evidence="11" id="KW-0472">Membrane</keyword>
<dbReference type="Gene3D" id="3.40.50.300">
    <property type="entry name" value="P-loop containing nucleotide triphosphate hydrolases"/>
    <property type="match status" value="2"/>
</dbReference>
<proteinExistence type="inferred from homology"/>
<name>A0A1B0AD39_GLOPL</name>
<keyword evidence="6" id="KW-0677">Repeat</keyword>
<dbReference type="SUPFAM" id="SSF50692">
    <property type="entry name" value="ADC-like"/>
    <property type="match status" value="1"/>
</dbReference>
<reference evidence="20" key="1">
    <citation type="submission" date="2014-03" db="EMBL/GenBank/DDBJ databases">
        <authorList>
            <person name="Aksoy S."/>
            <person name="Warren W."/>
            <person name="Wilson R.K."/>
        </authorList>
    </citation>
    <scope>NUCLEOTIDE SEQUENCE [LARGE SCALE GENOMIC DNA]</scope>
    <source>
        <strain evidence="20">IAEA</strain>
    </source>
</reference>
<dbReference type="EnsemblMetazoa" id="GPAI041756-RA">
    <property type="protein sequence ID" value="GPAI041756-PA"/>
    <property type="gene ID" value="GPAI041756"/>
</dbReference>
<evidence type="ECO:0000256" key="2">
    <source>
        <dbReference type="ARBA" id="ARBA00006914"/>
    </source>
</evidence>
<reference evidence="19" key="2">
    <citation type="submission" date="2020-05" db="UniProtKB">
        <authorList>
            <consortium name="EnsemblMetazoa"/>
        </authorList>
    </citation>
    <scope>IDENTIFICATION</scope>
    <source>
        <strain evidence="19">IAEA</strain>
    </source>
</reference>
<keyword evidence="8" id="KW-0378">Hydrolase</keyword>
<dbReference type="Gene3D" id="1.10.8.60">
    <property type="match status" value="2"/>
</dbReference>
<dbReference type="FunFam" id="3.40.50.300:FF:000149">
    <property type="entry name" value="Nuclear valosin-containing protein-like"/>
    <property type="match status" value="1"/>
</dbReference>
<dbReference type="PANTHER" id="PTHR23077:SF12">
    <property type="entry name" value="PEROXISOMAL ATPASE PEX1"/>
    <property type="match status" value="1"/>
</dbReference>
<evidence type="ECO:0000256" key="5">
    <source>
        <dbReference type="ARBA" id="ARBA00022593"/>
    </source>
</evidence>
<evidence type="ECO:0000256" key="14">
    <source>
        <dbReference type="ARBA" id="ARBA00034532"/>
    </source>
</evidence>
<evidence type="ECO:0000256" key="1">
    <source>
        <dbReference type="ARBA" id="ARBA00004514"/>
    </source>
</evidence>
<dbReference type="InterPro" id="IPR027417">
    <property type="entry name" value="P-loop_NTPase"/>
</dbReference>
<evidence type="ECO:0000256" key="16">
    <source>
        <dbReference type="ARBA" id="ARBA00048778"/>
    </source>
</evidence>
<protein>
    <recommendedName>
        <fullName evidence="14">Peroxisomal ATPase PEX1</fullName>
    </recommendedName>
    <alternativeName>
        <fullName evidence="13">Peroxin-1</fullName>
    </alternativeName>
</protein>
<dbReference type="GO" id="GO:0005778">
    <property type="term" value="C:peroxisomal membrane"/>
    <property type="evidence" value="ECO:0007669"/>
    <property type="project" value="UniProtKB-SubCell"/>
</dbReference>
<evidence type="ECO:0000256" key="12">
    <source>
        <dbReference type="ARBA" id="ARBA00023140"/>
    </source>
</evidence>
<dbReference type="InterPro" id="IPR050168">
    <property type="entry name" value="AAA_ATPase_domain"/>
</dbReference>
<evidence type="ECO:0000256" key="13">
    <source>
        <dbReference type="ARBA" id="ARBA00032509"/>
    </source>
</evidence>
<dbReference type="InterPro" id="IPR003593">
    <property type="entry name" value="AAA+_ATPase"/>
</dbReference>
<dbReference type="InterPro" id="IPR029067">
    <property type="entry name" value="CDC48_domain_2-like_sf"/>
</dbReference>
<dbReference type="InterPro" id="IPR003959">
    <property type="entry name" value="ATPase_AAA_core"/>
</dbReference>
<keyword evidence="5" id="KW-0962">Peroxisome biogenesis</keyword>
<dbReference type="PROSITE" id="PS00674">
    <property type="entry name" value="AAA"/>
    <property type="match status" value="1"/>
</dbReference>
<keyword evidence="12" id="KW-0576">Peroxisome</keyword>
<dbReference type="FunFam" id="1.10.8.60:FF:000105">
    <property type="entry name" value="PeRoXisome assembly factor"/>
    <property type="match status" value="1"/>
</dbReference>
<evidence type="ECO:0000256" key="8">
    <source>
        <dbReference type="ARBA" id="ARBA00022801"/>
    </source>
</evidence>
<dbReference type="InterPro" id="IPR009010">
    <property type="entry name" value="Asp_de-COase-like_dom_sf"/>
</dbReference>
<evidence type="ECO:0000313" key="20">
    <source>
        <dbReference type="Proteomes" id="UP000092445"/>
    </source>
</evidence>
<dbReference type="VEuPathDB" id="VectorBase:GPAI041756"/>
<evidence type="ECO:0000256" key="9">
    <source>
        <dbReference type="ARBA" id="ARBA00022840"/>
    </source>
</evidence>
<evidence type="ECO:0000256" key="15">
    <source>
        <dbReference type="ARBA" id="ARBA00046271"/>
    </source>
</evidence>
<dbReference type="AlphaFoldDB" id="A0A1B0AD39"/>
<dbReference type="GO" id="GO:0016558">
    <property type="term" value="P:protein import into peroxisome matrix"/>
    <property type="evidence" value="ECO:0007669"/>
    <property type="project" value="TreeGrafter"/>
</dbReference>
<sequence>MFKRTFKVVFRPARNNFVFLPENYFKVVSTYDTGCLNLQYNARSHYISWAPHAGTVQETEIGINARVAKEIGLNENDLVKCALVADVSSLRNVFVTPVSAKDWEIFELSSEQVSKTILEQTRIINNNQILVVWVNKSIQAALTVDRLKPSVPYGRIDHTTELIVAQNSFKASENGSNNLANDESNKLLRSKTAAYINNFHENDASQLLPRSMTVKNVNQLSRTLSVAKANWQDKMERLKKDLQREKPKFMEFRVISGLWHGKLQISDVLISETNRPDCMESDAIYCMQTLENKEYYVRVKVISTDEMPQTIHPTVEVNVSLMKHLNLKELEKVVFKPKPMIVNFVEKIELFASKKTHYKIVENAFKRFVIEKTKTSPMLLNQNEVVKLEEDLIVSVSILPEHFQYCMIDMQFLKENKIYAADIVRKVDDLIDVQANVESPLSVKDLIKLPKLDTIAESIQKDLRTLFTTSLQNAPSILVLENLDALAHTSGEQVTHDGEYYNRIADTVHQLIVQYTSNHPIAVIATINDVKTLNTRLYSPRGRHLFQTIVKLPNLELLDREVILKELCGHIKCQKLDFKKFAGLTEGYNYSDLVQLVERAIFYAYRINKTHPVLTNEQLMNSLESTNAYCLHGIVSYNLAKNSLEGNEVSIEQTPALESVVSVLEEVLRWPSRYPSIFNLSPLRNQAGVLLYGPPGTGKTYLVSKISSCWNLRIISVKGPELLAKYIGQSEENVRNLFNRARSAKPCVLFFDEFDSLAPKRGHDSTGVTDRVVNQLLTELDGVEDLQGVTVIAATSRPELLDPALLRSGRIDRLVECSLPNDTARLAIFKALSKTLALDETVDFDYFTSKTQNYTGADIQSILTSANMIAIKEALGQCNKVRTFFNFVMMSHYI</sequence>
<comment type="subunit">
    <text evidence="17">Interacts with PEX6; forming the PEX1-PEX6 AAA ATPase complex, which is composed of a heterohexamer formed by a trimer of PEX1-PEX6 dimers.</text>
</comment>
<evidence type="ECO:0000256" key="6">
    <source>
        <dbReference type="ARBA" id="ARBA00022737"/>
    </source>
</evidence>
<dbReference type="InterPro" id="IPR015342">
    <property type="entry name" value="PEX1-N_C-lobe"/>
</dbReference>
<keyword evidence="20" id="KW-1185">Reference proteome</keyword>
<comment type="catalytic activity">
    <reaction evidence="16">
        <text>ATP + H2O = ADP + phosphate + H(+)</text>
        <dbReference type="Rhea" id="RHEA:13065"/>
        <dbReference type="ChEBI" id="CHEBI:15377"/>
        <dbReference type="ChEBI" id="CHEBI:15378"/>
        <dbReference type="ChEBI" id="CHEBI:30616"/>
        <dbReference type="ChEBI" id="CHEBI:43474"/>
        <dbReference type="ChEBI" id="CHEBI:456216"/>
    </reaction>
    <physiologicalReaction direction="left-to-right" evidence="16">
        <dbReference type="Rhea" id="RHEA:13066"/>
    </physiologicalReaction>
</comment>
<dbReference type="STRING" id="7398.A0A1B0AD39"/>
<evidence type="ECO:0000256" key="4">
    <source>
        <dbReference type="ARBA" id="ARBA00022490"/>
    </source>
</evidence>
<accession>A0A1B0AD39</accession>
<dbReference type="GO" id="GO:0005829">
    <property type="term" value="C:cytosol"/>
    <property type="evidence" value="ECO:0007669"/>
    <property type="project" value="UniProtKB-SubCell"/>
</dbReference>
<dbReference type="PANTHER" id="PTHR23077">
    <property type="entry name" value="AAA-FAMILY ATPASE"/>
    <property type="match status" value="1"/>
</dbReference>
<evidence type="ECO:0000256" key="7">
    <source>
        <dbReference type="ARBA" id="ARBA00022741"/>
    </source>
</evidence>
<dbReference type="GO" id="GO:0005524">
    <property type="term" value="F:ATP binding"/>
    <property type="evidence" value="ECO:0007669"/>
    <property type="project" value="UniProtKB-KW"/>
</dbReference>
<keyword evidence="7" id="KW-0547">Nucleotide-binding</keyword>
<comment type="subcellular location">
    <subcellularLocation>
        <location evidence="1">Cytoplasm</location>
        <location evidence="1">Cytosol</location>
    </subcellularLocation>
    <subcellularLocation>
        <location evidence="15">Peroxisome membrane</location>
    </subcellularLocation>
</comment>
<dbReference type="InterPro" id="IPR003960">
    <property type="entry name" value="ATPase_AAA_CS"/>
</dbReference>
<dbReference type="GO" id="GO:0016887">
    <property type="term" value="F:ATP hydrolysis activity"/>
    <property type="evidence" value="ECO:0007669"/>
    <property type="project" value="InterPro"/>
</dbReference>
<evidence type="ECO:0000256" key="17">
    <source>
        <dbReference type="ARBA" id="ARBA00064205"/>
    </source>
</evidence>
<evidence type="ECO:0000256" key="3">
    <source>
        <dbReference type="ARBA" id="ARBA00022448"/>
    </source>
</evidence>
<dbReference type="CDD" id="cd19526">
    <property type="entry name" value="RecA-like_PEX1_r2"/>
    <property type="match status" value="1"/>
</dbReference>
<dbReference type="Pfam" id="PF09262">
    <property type="entry name" value="PEX-1N"/>
    <property type="match status" value="1"/>
</dbReference>
<keyword evidence="10" id="KW-0653">Protein transport</keyword>
<keyword evidence="9" id="KW-0067">ATP-binding</keyword>
<comment type="similarity">
    <text evidence="2">Belongs to the AAA ATPase family.</text>
</comment>
<evidence type="ECO:0000256" key="11">
    <source>
        <dbReference type="ARBA" id="ARBA00023136"/>
    </source>
</evidence>
<feature type="domain" description="AAA+ ATPase" evidence="18">
    <location>
        <begin position="685"/>
        <end position="821"/>
    </location>
</feature>
<dbReference type="InterPro" id="IPR041569">
    <property type="entry name" value="AAA_lid_3"/>
</dbReference>
<dbReference type="SMART" id="SM00382">
    <property type="entry name" value="AAA"/>
    <property type="match status" value="1"/>
</dbReference>
<dbReference type="Gene3D" id="2.40.40.20">
    <property type="match status" value="1"/>
</dbReference>
<organism evidence="19 20">
    <name type="scientific">Glossina pallidipes</name>
    <name type="common">Tsetse fly</name>
    <dbReference type="NCBI Taxonomy" id="7398"/>
    <lineage>
        <taxon>Eukaryota</taxon>
        <taxon>Metazoa</taxon>
        <taxon>Ecdysozoa</taxon>
        <taxon>Arthropoda</taxon>
        <taxon>Hexapoda</taxon>
        <taxon>Insecta</taxon>
        <taxon>Pterygota</taxon>
        <taxon>Neoptera</taxon>
        <taxon>Endopterygota</taxon>
        <taxon>Diptera</taxon>
        <taxon>Brachycera</taxon>
        <taxon>Muscomorpha</taxon>
        <taxon>Hippoboscoidea</taxon>
        <taxon>Glossinidae</taxon>
        <taxon>Glossina</taxon>
    </lineage>
</organism>
<dbReference type="Pfam" id="PF00004">
    <property type="entry name" value="AAA"/>
    <property type="match status" value="2"/>
</dbReference>
<evidence type="ECO:0000313" key="19">
    <source>
        <dbReference type="EnsemblMetazoa" id="GPAI041756-PA"/>
    </source>
</evidence>
<evidence type="ECO:0000256" key="10">
    <source>
        <dbReference type="ARBA" id="ARBA00022927"/>
    </source>
</evidence>
<dbReference type="SUPFAM" id="SSF54585">
    <property type="entry name" value="Cdc48 domain 2-like"/>
    <property type="match status" value="1"/>
</dbReference>